<dbReference type="InterPro" id="IPR011991">
    <property type="entry name" value="ArsR-like_HTH"/>
</dbReference>
<dbReference type="PANTHER" id="PTHR30154:SF0">
    <property type="entry name" value="LEUCINE-RESPONSIVE REGULATORY PROTEIN"/>
    <property type="match status" value="1"/>
</dbReference>
<dbReference type="GO" id="GO:0043200">
    <property type="term" value="P:response to amino acid"/>
    <property type="evidence" value="ECO:0007669"/>
    <property type="project" value="TreeGrafter"/>
</dbReference>
<dbReference type="OrthoDB" id="9802341at2"/>
<dbReference type="GO" id="GO:0043565">
    <property type="term" value="F:sequence-specific DNA binding"/>
    <property type="evidence" value="ECO:0007669"/>
    <property type="project" value="InterPro"/>
</dbReference>
<evidence type="ECO:0000259" key="5">
    <source>
        <dbReference type="PROSITE" id="PS50956"/>
    </source>
</evidence>
<dbReference type="CDD" id="cd00090">
    <property type="entry name" value="HTH_ARSR"/>
    <property type="match status" value="1"/>
</dbReference>
<evidence type="ECO:0000313" key="6">
    <source>
        <dbReference type="EMBL" id="SDD51582.1"/>
    </source>
</evidence>
<dbReference type="InterPro" id="IPR019885">
    <property type="entry name" value="Tscrpt_reg_HTH_AsnC-type_CS"/>
</dbReference>
<evidence type="ECO:0000256" key="2">
    <source>
        <dbReference type="ARBA" id="ARBA00023125"/>
    </source>
</evidence>
<keyword evidence="2" id="KW-0238">DNA-binding</keyword>
<dbReference type="AlphaFoldDB" id="A0A1G6VD96"/>
<dbReference type="SMART" id="SM00344">
    <property type="entry name" value="HTH_ASNC"/>
    <property type="match status" value="1"/>
</dbReference>
<dbReference type="EMBL" id="FNAK01000002">
    <property type="protein sequence ID" value="SDD51582.1"/>
    <property type="molecule type" value="Genomic_DNA"/>
</dbReference>
<keyword evidence="3" id="KW-0010">Activator</keyword>
<proteinExistence type="predicted"/>
<dbReference type="PRINTS" id="PR00033">
    <property type="entry name" value="HTHASNC"/>
</dbReference>
<evidence type="ECO:0000256" key="3">
    <source>
        <dbReference type="ARBA" id="ARBA00023159"/>
    </source>
</evidence>
<reference evidence="6 7" key="1">
    <citation type="submission" date="2016-10" db="EMBL/GenBank/DDBJ databases">
        <authorList>
            <person name="de Groot N.N."/>
        </authorList>
    </citation>
    <scope>NUCLEOTIDE SEQUENCE [LARGE SCALE GENOMIC DNA]</scope>
    <source>
        <strain evidence="6 7">CGMCC 1.9109</strain>
    </source>
</reference>
<dbReference type="SUPFAM" id="SSF46785">
    <property type="entry name" value="Winged helix' DNA-binding domain"/>
    <property type="match status" value="1"/>
</dbReference>
<dbReference type="RefSeq" id="WP_074519296.1">
    <property type="nucleotide sequence ID" value="NZ_FNAK01000002.1"/>
</dbReference>
<dbReference type="PROSITE" id="PS00519">
    <property type="entry name" value="HTH_ASNC_1"/>
    <property type="match status" value="1"/>
</dbReference>
<dbReference type="PROSITE" id="PS50956">
    <property type="entry name" value="HTH_ASNC_2"/>
    <property type="match status" value="1"/>
</dbReference>
<gene>
    <name evidence="6" type="ORF">SAMN04488071_0682</name>
</gene>
<dbReference type="GO" id="GO:0006355">
    <property type="term" value="P:regulation of DNA-templated transcription"/>
    <property type="evidence" value="ECO:0007669"/>
    <property type="project" value="UniProtKB-ARBA"/>
</dbReference>
<dbReference type="InterPro" id="IPR019888">
    <property type="entry name" value="Tscrpt_reg_AsnC-like"/>
</dbReference>
<dbReference type="Gene3D" id="1.10.10.10">
    <property type="entry name" value="Winged helix-like DNA-binding domain superfamily/Winged helix DNA-binding domain"/>
    <property type="match status" value="1"/>
</dbReference>
<evidence type="ECO:0000313" key="7">
    <source>
        <dbReference type="Proteomes" id="UP000183685"/>
    </source>
</evidence>
<dbReference type="GO" id="GO:0005829">
    <property type="term" value="C:cytosol"/>
    <property type="evidence" value="ECO:0007669"/>
    <property type="project" value="TreeGrafter"/>
</dbReference>
<organism evidence="6 7">
    <name type="scientific">Kordiimonas lacus</name>
    <dbReference type="NCBI Taxonomy" id="637679"/>
    <lineage>
        <taxon>Bacteria</taxon>
        <taxon>Pseudomonadati</taxon>
        <taxon>Pseudomonadota</taxon>
        <taxon>Alphaproteobacteria</taxon>
        <taxon>Kordiimonadales</taxon>
        <taxon>Kordiimonadaceae</taxon>
        <taxon>Kordiimonas</taxon>
    </lineage>
</organism>
<evidence type="ECO:0000256" key="1">
    <source>
        <dbReference type="ARBA" id="ARBA00023015"/>
    </source>
</evidence>
<dbReference type="SUPFAM" id="SSF54909">
    <property type="entry name" value="Dimeric alpha+beta barrel"/>
    <property type="match status" value="1"/>
</dbReference>
<dbReference type="InterPro" id="IPR036388">
    <property type="entry name" value="WH-like_DNA-bd_sf"/>
</dbReference>
<dbReference type="PANTHER" id="PTHR30154">
    <property type="entry name" value="LEUCINE-RESPONSIVE REGULATORY PROTEIN"/>
    <property type="match status" value="1"/>
</dbReference>
<keyword evidence="1" id="KW-0805">Transcription regulation</keyword>
<dbReference type="InterPro" id="IPR036390">
    <property type="entry name" value="WH_DNA-bd_sf"/>
</dbReference>
<evidence type="ECO:0000256" key="4">
    <source>
        <dbReference type="ARBA" id="ARBA00023163"/>
    </source>
</evidence>
<dbReference type="InterPro" id="IPR019887">
    <property type="entry name" value="Tscrpt_reg_AsnC/Lrp_C"/>
</dbReference>
<keyword evidence="7" id="KW-1185">Reference proteome</keyword>
<name>A0A1G6VD96_9PROT</name>
<sequence>MKPLDAIDKRILEILQRDGRISNAALSAAINLSPTPCLDRVRRLEREGYIRGYHAELCPELLDSNFITLVAVNLHHTSDEAFQSFSKSVAKFDEVMSCYMIGGKFDYILKVRTADMQEFRRFMAQKLSCMPELASTQSYFAMEEVKNTHEIAVRKPVPASEFSDRNILNMDAQTVSPRKVANRAS</sequence>
<dbReference type="Pfam" id="PF01037">
    <property type="entry name" value="AsnC_trans_reg"/>
    <property type="match status" value="1"/>
</dbReference>
<dbReference type="STRING" id="637679.GCA_001550055_02393"/>
<protein>
    <submittedName>
        <fullName evidence="6">Lrp/AsnC family transcriptional regulator, leucine-responsive regulatory protein</fullName>
    </submittedName>
</protein>
<keyword evidence="4" id="KW-0804">Transcription</keyword>
<dbReference type="Gene3D" id="3.30.70.920">
    <property type="match status" value="1"/>
</dbReference>
<dbReference type="InterPro" id="IPR011008">
    <property type="entry name" value="Dimeric_a/b-barrel"/>
</dbReference>
<dbReference type="Pfam" id="PF13412">
    <property type="entry name" value="HTH_24"/>
    <property type="match status" value="1"/>
</dbReference>
<feature type="domain" description="HTH asnC-type" evidence="5">
    <location>
        <begin position="4"/>
        <end position="65"/>
    </location>
</feature>
<dbReference type="InterPro" id="IPR000485">
    <property type="entry name" value="AsnC-type_HTH_dom"/>
</dbReference>
<dbReference type="Proteomes" id="UP000183685">
    <property type="component" value="Unassembled WGS sequence"/>
</dbReference>
<accession>A0A1G6VD96</accession>